<evidence type="ECO:0000256" key="1">
    <source>
        <dbReference type="SAM" id="SignalP"/>
    </source>
</evidence>
<sequence>MMASVFLLKLPLLIQLILHSAALGINLEKQLQVWKGNPSCTDQPNQININVYKGFFVQHRCNISQPTVLTQFTTLRLTLMTGEFSKLSRQIERYSSSSPSILLMKSENRADYSLLYVATLHEPKIPWHFNFWHKRDVGTQAICCCQTYLTCKRSHSRNFLFTPDHQ</sequence>
<name>A0AAV8U6M3_9ROSI</name>
<comment type="caution">
    <text evidence="2">The sequence shown here is derived from an EMBL/GenBank/DDBJ whole genome shotgun (WGS) entry which is preliminary data.</text>
</comment>
<accession>A0AAV8U6M3</accession>
<organism evidence="2 3">
    <name type="scientific">Erythroxylum novogranatense</name>
    <dbReference type="NCBI Taxonomy" id="1862640"/>
    <lineage>
        <taxon>Eukaryota</taxon>
        <taxon>Viridiplantae</taxon>
        <taxon>Streptophyta</taxon>
        <taxon>Embryophyta</taxon>
        <taxon>Tracheophyta</taxon>
        <taxon>Spermatophyta</taxon>
        <taxon>Magnoliopsida</taxon>
        <taxon>eudicotyledons</taxon>
        <taxon>Gunneridae</taxon>
        <taxon>Pentapetalae</taxon>
        <taxon>rosids</taxon>
        <taxon>fabids</taxon>
        <taxon>Malpighiales</taxon>
        <taxon>Erythroxylaceae</taxon>
        <taxon>Erythroxylum</taxon>
    </lineage>
</organism>
<feature type="chain" id="PRO_5043854954" evidence="1">
    <location>
        <begin position="23"/>
        <end position="166"/>
    </location>
</feature>
<gene>
    <name evidence="2" type="ORF">K2173_008317</name>
</gene>
<dbReference type="EMBL" id="JAIWQS010000001">
    <property type="protein sequence ID" value="KAJ8773854.1"/>
    <property type="molecule type" value="Genomic_DNA"/>
</dbReference>
<dbReference type="Proteomes" id="UP001159364">
    <property type="component" value="Linkage Group LG01"/>
</dbReference>
<evidence type="ECO:0000313" key="2">
    <source>
        <dbReference type="EMBL" id="KAJ8773854.1"/>
    </source>
</evidence>
<keyword evidence="3" id="KW-1185">Reference proteome</keyword>
<feature type="signal peptide" evidence="1">
    <location>
        <begin position="1"/>
        <end position="22"/>
    </location>
</feature>
<reference evidence="2 3" key="1">
    <citation type="submission" date="2021-09" db="EMBL/GenBank/DDBJ databases">
        <title>Genomic insights and catalytic innovation underlie evolution of tropane alkaloids biosynthesis.</title>
        <authorList>
            <person name="Wang Y.-J."/>
            <person name="Tian T."/>
            <person name="Huang J.-P."/>
            <person name="Huang S.-X."/>
        </authorList>
    </citation>
    <scope>NUCLEOTIDE SEQUENCE [LARGE SCALE GENOMIC DNA]</scope>
    <source>
        <strain evidence="2">KIB-2018</strain>
        <tissue evidence="2">Leaf</tissue>
    </source>
</reference>
<dbReference type="AlphaFoldDB" id="A0AAV8U6M3"/>
<proteinExistence type="predicted"/>
<keyword evidence="1" id="KW-0732">Signal</keyword>
<protein>
    <submittedName>
        <fullName evidence="2">Uncharacterized protein</fullName>
    </submittedName>
</protein>
<evidence type="ECO:0000313" key="3">
    <source>
        <dbReference type="Proteomes" id="UP001159364"/>
    </source>
</evidence>